<evidence type="ECO:0000256" key="1">
    <source>
        <dbReference type="ARBA" id="ARBA00022485"/>
    </source>
</evidence>
<keyword evidence="2 6" id="KW-0479">Metal-binding</keyword>
<evidence type="ECO:0000256" key="6">
    <source>
        <dbReference type="PIRNR" id="PIRNR000139"/>
    </source>
</evidence>
<dbReference type="EMBL" id="FYEK01000027">
    <property type="protein sequence ID" value="SNB65335.1"/>
    <property type="molecule type" value="Genomic_DNA"/>
</dbReference>
<protein>
    <recommendedName>
        <fullName evidence="6">Glycolate oxidase iron-sulfur subunit</fullName>
        <ecNumber evidence="6">1.1.99.14</ecNumber>
    </recommendedName>
</protein>
<dbReference type="PROSITE" id="PS00198">
    <property type="entry name" value="4FE4S_FER_1"/>
    <property type="match status" value="2"/>
</dbReference>
<dbReference type="Proteomes" id="UP000197025">
    <property type="component" value="Unassembled WGS sequence"/>
</dbReference>
<dbReference type="Pfam" id="PF13183">
    <property type="entry name" value="Fer4_8"/>
    <property type="match status" value="1"/>
</dbReference>
<dbReference type="RefSeq" id="WP_088571214.1">
    <property type="nucleotide sequence ID" value="NZ_FYEK01000027.1"/>
</dbReference>
<evidence type="ECO:0000256" key="2">
    <source>
        <dbReference type="ARBA" id="ARBA00022723"/>
    </source>
</evidence>
<keyword evidence="9" id="KW-1185">Reference proteome</keyword>
<dbReference type="GO" id="GO:0019154">
    <property type="term" value="F:glycolate dehydrogenase activity"/>
    <property type="evidence" value="ECO:0007669"/>
    <property type="project" value="UniProtKB-EC"/>
</dbReference>
<evidence type="ECO:0000256" key="5">
    <source>
        <dbReference type="ARBA" id="ARBA00023014"/>
    </source>
</evidence>
<keyword evidence="6" id="KW-0813">Transport</keyword>
<keyword evidence="1 6" id="KW-0004">4Fe-4S</keyword>
<dbReference type="Pfam" id="PF02754">
    <property type="entry name" value="CCG"/>
    <property type="match status" value="2"/>
</dbReference>
<comment type="function">
    <text evidence="6">Component of a complex that catalyzes the oxidation of glycolate to glyoxylate.</text>
</comment>
<dbReference type="PIRSF" id="PIRSF000139">
    <property type="entry name" value="Glc_ox_4Fe-4S"/>
    <property type="match status" value="1"/>
</dbReference>
<dbReference type="InterPro" id="IPR004017">
    <property type="entry name" value="Cys_rich_dom"/>
</dbReference>
<dbReference type="InterPro" id="IPR012257">
    <property type="entry name" value="Glc_ox_4Fe-4S"/>
</dbReference>
<dbReference type="InterPro" id="IPR017896">
    <property type="entry name" value="4Fe4S_Fe-S-bd"/>
</dbReference>
<dbReference type="GO" id="GO:0051539">
    <property type="term" value="F:4 iron, 4 sulfur cluster binding"/>
    <property type="evidence" value="ECO:0007669"/>
    <property type="project" value="UniProtKB-UniRule"/>
</dbReference>
<dbReference type="GO" id="GO:0046872">
    <property type="term" value="F:metal ion binding"/>
    <property type="evidence" value="ECO:0007669"/>
    <property type="project" value="UniProtKB-UniRule"/>
</dbReference>
<dbReference type="InterPro" id="IPR017900">
    <property type="entry name" value="4Fe4S_Fe_S_CS"/>
</dbReference>
<keyword evidence="5 6" id="KW-0411">Iron-sulfur</keyword>
<dbReference type="PANTHER" id="PTHR32479:SF17">
    <property type="entry name" value="GLYCOLATE OXIDASE IRON-SULFUR SUBUNIT"/>
    <property type="match status" value="1"/>
</dbReference>
<proteinExistence type="predicted"/>
<dbReference type="InterPro" id="IPR009051">
    <property type="entry name" value="Helical_ferredxn"/>
</dbReference>
<dbReference type="PANTHER" id="PTHR32479">
    <property type="entry name" value="GLYCOLATE OXIDASE IRON-SULFUR SUBUNIT"/>
    <property type="match status" value="1"/>
</dbReference>
<dbReference type="InParanoid" id="A0A212R0B3"/>
<keyword evidence="6" id="KW-0249">Electron transport</keyword>
<keyword evidence="3" id="KW-0677">Repeat</keyword>
<reference evidence="9" key="1">
    <citation type="submission" date="2017-06" db="EMBL/GenBank/DDBJ databases">
        <authorList>
            <person name="Varghese N."/>
            <person name="Submissions S."/>
        </authorList>
    </citation>
    <scope>NUCLEOTIDE SEQUENCE [LARGE SCALE GENOMIC DNA]</scope>
    <source>
        <strain evidence="9">JAD2</strain>
    </source>
</reference>
<evidence type="ECO:0000259" key="7">
    <source>
        <dbReference type="PROSITE" id="PS51379"/>
    </source>
</evidence>
<dbReference type="EC" id="1.1.99.14" evidence="6"/>
<gene>
    <name evidence="8" type="ORF">SAMN02746019_00009710</name>
</gene>
<accession>A0A212R0B3</accession>
<comment type="cofactor">
    <cofactor evidence="6">
        <name>[4Fe-4S] cluster</name>
        <dbReference type="ChEBI" id="CHEBI:49883"/>
    </cofactor>
    <text evidence="6">Binds 2 [4Fe-4S] clusters.</text>
</comment>
<keyword evidence="4 6" id="KW-0408">Iron</keyword>
<comment type="catalytic activity">
    <reaction evidence="6">
        <text>(R)-lactate + A = pyruvate + AH2</text>
        <dbReference type="Rhea" id="RHEA:15089"/>
        <dbReference type="ChEBI" id="CHEBI:13193"/>
        <dbReference type="ChEBI" id="CHEBI:15361"/>
        <dbReference type="ChEBI" id="CHEBI:16004"/>
        <dbReference type="ChEBI" id="CHEBI:17499"/>
    </reaction>
</comment>
<evidence type="ECO:0000256" key="4">
    <source>
        <dbReference type="ARBA" id="ARBA00023004"/>
    </source>
</evidence>
<evidence type="ECO:0000313" key="8">
    <source>
        <dbReference type="EMBL" id="SNB65335.1"/>
    </source>
</evidence>
<name>A0A212R0B3_9CHLR</name>
<sequence length="445" mass="49224">MNGLYRLFEATLSPWVALREGPDYEALLTCIRCARCLPVCPTYQETLHEAQSPRGRLALLRAVEEGRLPLDESVEAHLYHCLDCRACNTVCPAGVPIGELIVAGRAATAAQRPRPWWLRLLLERALGSPRAAEWAAAPLRGAWRLGLIPLARWLFRFFPPLRELLDWVPRPAPPVRRALRDRPAPAEARYRVGFFLGCVMNAVYGDVVRASVRLLERLGCAVVVPWDQACCGAPQDDQGLREAARRFARRNIAAFEALGPLDAIVADCAACSGFLKEYPHLLAEDPEWADRARAFAARVRDLTEWLEAIWPEELQPIASGLRLTYHEPCHLSHVQGVRRQPRALLLRLRGATFRELPDAARCCGSAGIYNLTHPAMSRRLLERKMADIAATGASVVVTANPGCLLQLEWGVRRSGLAVQVRHLSELLDAALSSSEGREGSGWGAG</sequence>
<evidence type="ECO:0000256" key="3">
    <source>
        <dbReference type="ARBA" id="ARBA00022737"/>
    </source>
</evidence>
<comment type="catalytic activity">
    <reaction evidence="6">
        <text>glycolate + A = glyoxylate + AH2</text>
        <dbReference type="Rhea" id="RHEA:21264"/>
        <dbReference type="ChEBI" id="CHEBI:13193"/>
        <dbReference type="ChEBI" id="CHEBI:17499"/>
        <dbReference type="ChEBI" id="CHEBI:29805"/>
        <dbReference type="ChEBI" id="CHEBI:36655"/>
        <dbReference type="EC" id="1.1.99.14"/>
    </reaction>
</comment>
<evidence type="ECO:0000313" key="9">
    <source>
        <dbReference type="Proteomes" id="UP000197025"/>
    </source>
</evidence>
<dbReference type="OrthoDB" id="9770306at2"/>
<dbReference type="Gene3D" id="1.10.1060.10">
    <property type="entry name" value="Alpha-helical ferredoxin"/>
    <property type="match status" value="1"/>
</dbReference>
<dbReference type="SUPFAM" id="SSF46548">
    <property type="entry name" value="alpha-helical ferredoxin"/>
    <property type="match status" value="1"/>
</dbReference>
<dbReference type="AlphaFoldDB" id="A0A212R0B3"/>
<organism evidence="8 9">
    <name type="scientific">Thermoflexus hugenholtzii JAD2</name>
    <dbReference type="NCBI Taxonomy" id="877466"/>
    <lineage>
        <taxon>Bacteria</taxon>
        <taxon>Bacillati</taxon>
        <taxon>Chloroflexota</taxon>
        <taxon>Thermoflexia</taxon>
        <taxon>Thermoflexales</taxon>
        <taxon>Thermoflexaceae</taxon>
        <taxon>Thermoflexus</taxon>
    </lineage>
</organism>
<feature type="domain" description="4Fe-4S ferredoxin-type" evidence="7">
    <location>
        <begin position="20"/>
        <end position="50"/>
    </location>
</feature>
<dbReference type="PROSITE" id="PS51379">
    <property type="entry name" value="4FE4S_FER_2"/>
    <property type="match status" value="1"/>
</dbReference>